<keyword evidence="11" id="KW-0407">Ion channel</keyword>
<feature type="transmembrane region" description="Helical" evidence="13">
    <location>
        <begin position="328"/>
        <end position="348"/>
    </location>
</feature>
<evidence type="ECO:0000256" key="11">
    <source>
        <dbReference type="ARBA" id="ARBA00023303"/>
    </source>
</evidence>
<dbReference type="InterPro" id="IPR052076">
    <property type="entry name" value="TRP_cation_channel"/>
</dbReference>
<dbReference type="PROSITE" id="PS50088">
    <property type="entry name" value="ANK_REPEAT"/>
    <property type="match status" value="1"/>
</dbReference>
<comment type="caution">
    <text evidence="15">The sequence shown here is derived from an EMBL/GenBank/DDBJ whole genome shotgun (WGS) entry which is preliminary data.</text>
</comment>
<dbReference type="EMBL" id="JAWZYT010001378">
    <property type="protein sequence ID" value="KAK4312775.1"/>
    <property type="molecule type" value="Genomic_DNA"/>
</dbReference>
<dbReference type="InterPro" id="IPR005821">
    <property type="entry name" value="Ion_trans_dom"/>
</dbReference>
<keyword evidence="16" id="KW-1185">Reference proteome</keyword>
<dbReference type="PANTHER" id="PTHR47143:SF1">
    <property type="entry name" value="ION_TRANS DOMAIN-CONTAINING PROTEIN"/>
    <property type="match status" value="1"/>
</dbReference>
<reference evidence="15" key="1">
    <citation type="submission" date="2023-11" db="EMBL/GenBank/DDBJ databases">
        <title>Genome assemblies of two species of porcelain crab, Petrolisthes cinctipes and Petrolisthes manimaculis (Anomura: Porcellanidae).</title>
        <authorList>
            <person name="Angst P."/>
        </authorList>
    </citation>
    <scope>NUCLEOTIDE SEQUENCE</scope>
    <source>
        <strain evidence="15">PB745_02</strain>
        <tissue evidence="15">Gill</tissue>
    </source>
</reference>
<gene>
    <name evidence="15" type="ORF">Pmani_015789</name>
</gene>
<dbReference type="Pfam" id="PF12796">
    <property type="entry name" value="Ank_2"/>
    <property type="match status" value="1"/>
</dbReference>
<evidence type="ECO:0000256" key="13">
    <source>
        <dbReference type="SAM" id="Phobius"/>
    </source>
</evidence>
<dbReference type="InterPro" id="IPR002110">
    <property type="entry name" value="Ankyrin_rpt"/>
</dbReference>
<dbReference type="SUPFAM" id="SSF48403">
    <property type="entry name" value="Ankyrin repeat"/>
    <property type="match status" value="1"/>
</dbReference>
<keyword evidence="2" id="KW-0813">Transport</keyword>
<evidence type="ECO:0000256" key="10">
    <source>
        <dbReference type="ARBA" id="ARBA00023180"/>
    </source>
</evidence>
<keyword evidence="8" id="KW-0406">Ion transport</keyword>
<dbReference type="GO" id="GO:0034703">
    <property type="term" value="C:cation channel complex"/>
    <property type="evidence" value="ECO:0007669"/>
    <property type="project" value="UniProtKB-ARBA"/>
</dbReference>
<evidence type="ECO:0000259" key="14">
    <source>
        <dbReference type="Pfam" id="PF00520"/>
    </source>
</evidence>
<dbReference type="SMART" id="SM00248">
    <property type="entry name" value="ANK"/>
    <property type="match status" value="4"/>
</dbReference>
<name>A0AAE1PSW8_9EUCA</name>
<evidence type="ECO:0000256" key="4">
    <source>
        <dbReference type="ARBA" id="ARBA00022692"/>
    </source>
</evidence>
<feature type="repeat" description="ANK" evidence="12">
    <location>
        <begin position="106"/>
        <end position="138"/>
    </location>
</feature>
<dbReference type="InterPro" id="IPR036770">
    <property type="entry name" value="Ankyrin_rpt-contain_sf"/>
</dbReference>
<keyword evidence="3" id="KW-0716">Sensory transduction</keyword>
<evidence type="ECO:0000256" key="2">
    <source>
        <dbReference type="ARBA" id="ARBA00022448"/>
    </source>
</evidence>
<comment type="subcellular location">
    <subcellularLocation>
        <location evidence="1">Membrane</location>
        <topology evidence="1">Multi-pass membrane protein</topology>
    </subcellularLocation>
</comment>
<evidence type="ECO:0000256" key="5">
    <source>
        <dbReference type="ARBA" id="ARBA00022737"/>
    </source>
</evidence>
<dbReference type="Gene3D" id="1.25.40.20">
    <property type="entry name" value="Ankyrin repeat-containing domain"/>
    <property type="match status" value="1"/>
</dbReference>
<evidence type="ECO:0000256" key="9">
    <source>
        <dbReference type="ARBA" id="ARBA00023136"/>
    </source>
</evidence>
<evidence type="ECO:0000313" key="16">
    <source>
        <dbReference type="Proteomes" id="UP001292094"/>
    </source>
</evidence>
<feature type="domain" description="Ion transport" evidence="14">
    <location>
        <begin position="329"/>
        <end position="461"/>
    </location>
</feature>
<dbReference type="GO" id="GO:0005216">
    <property type="term" value="F:monoatomic ion channel activity"/>
    <property type="evidence" value="ECO:0007669"/>
    <property type="project" value="InterPro"/>
</dbReference>
<dbReference type="Pfam" id="PF00520">
    <property type="entry name" value="Ion_trans"/>
    <property type="match status" value="1"/>
</dbReference>
<keyword evidence="6 13" id="KW-1133">Transmembrane helix</keyword>
<feature type="transmembrane region" description="Helical" evidence="13">
    <location>
        <begin position="369"/>
        <end position="391"/>
    </location>
</feature>
<protein>
    <recommendedName>
        <fullName evidence="14">Ion transport domain-containing protein</fullName>
    </recommendedName>
</protein>
<evidence type="ECO:0000313" key="15">
    <source>
        <dbReference type="EMBL" id="KAK4312775.1"/>
    </source>
</evidence>
<proteinExistence type="predicted"/>
<keyword evidence="5" id="KW-0677">Repeat</keyword>
<evidence type="ECO:0000256" key="6">
    <source>
        <dbReference type="ARBA" id="ARBA00022989"/>
    </source>
</evidence>
<organism evidence="15 16">
    <name type="scientific">Petrolisthes manimaculis</name>
    <dbReference type="NCBI Taxonomy" id="1843537"/>
    <lineage>
        <taxon>Eukaryota</taxon>
        <taxon>Metazoa</taxon>
        <taxon>Ecdysozoa</taxon>
        <taxon>Arthropoda</taxon>
        <taxon>Crustacea</taxon>
        <taxon>Multicrustacea</taxon>
        <taxon>Malacostraca</taxon>
        <taxon>Eumalacostraca</taxon>
        <taxon>Eucarida</taxon>
        <taxon>Decapoda</taxon>
        <taxon>Pleocyemata</taxon>
        <taxon>Anomura</taxon>
        <taxon>Galatheoidea</taxon>
        <taxon>Porcellanidae</taxon>
        <taxon>Petrolisthes</taxon>
    </lineage>
</organism>
<keyword evidence="4 13" id="KW-0812">Transmembrane</keyword>
<dbReference type="Proteomes" id="UP001292094">
    <property type="component" value="Unassembled WGS sequence"/>
</dbReference>
<evidence type="ECO:0000256" key="7">
    <source>
        <dbReference type="ARBA" id="ARBA00023043"/>
    </source>
</evidence>
<accession>A0AAE1PSW8</accession>
<evidence type="ECO:0000256" key="8">
    <source>
        <dbReference type="ARBA" id="ARBA00023065"/>
    </source>
</evidence>
<keyword evidence="7 12" id="KW-0040">ANK repeat</keyword>
<sequence>MAILYSGCCDSLQHRSDNQSFDMKRLWNVLVRKKGRRLSRRVEEDSSEVKREEDGECPECIEMEEVNITTQQASDVLDNASPSLFQAIQNGDLETVRAGANQLDPQGLTPLHRAVTRVWSEGVAVLLHCGASPNTYSTGHDERKETPFHTAIRVGNIQAAEMMLDFHPNLKAVDGGGNTVLHLAAYTHHTAFLNRLLKQEPCLQAIHSLSVKGSSVFHAALDKTHKNVQEEKVLLDTGSVSSLILQQDKRLLAPFHYAVNSSSIDCCKILLMNGDHLTHVDTFVVFTPLYLNFYGTIQQPQEEPATTTTTTTTTITPQNHQRLPLQPYMRTIAALSVFFGWTELMMLFGRLPTLGTNVLMFTSIAKSALKFMTAFSGLLVGFATGFLVLFYDDPFFGTFGKALIKTLMMMIGEVNYTELKVDPNTAFITYLLLVAFLFFVCILMVNLLIGLAVDDISKLQNTGRIAKLSKQASYIVTIEKIQRGAHKYRRRLQCFMIVNIITKRIMACPEKRVYTNKKKSRKTKWEEYNHNISPDTLQRAKDIAKANLNGNDSGSSEEINMKALHGKMERLDHRLSQLLSFLKSNSPGSANP</sequence>
<feature type="transmembrane region" description="Helical" evidence="13">
    <location>
        <begin position="427"/>
        <end position="453"/>
    </location>
</feature>
<keyword evidence="10" id="KW-0325">Glycoprotein</keyword>
<evidence type="ECO:0000256" key="1">
    <source>
        <dbReference type="ARBA" id="ARBA00004141"/>
    </source>
</evidence>
<dbReference type="PANTHER" id="PTHR47143">
    <property type="entry name" value="TRANSIENT RECEPTOR POTENTIAL CATION CHANNEL PROTEIN PAINLESS"/>
    <property type="match status" value="1"/>
</dbReference>
<dbReference type="AlphaFoldDB" id="A0AAE1PSW8"/>
<evidence type="ECO:0000256" key="12">
    <source>
        <dbReference type="PROSITE-ProRule" id="PRU00023"/>
    </source>
</evidence>
<keyword evidence="9 13" id="KW-0472">Membrane</keyword>
<evidence type="ECO:0000256" key="3">
    <source>
        <dbReference type="ARBA" id="ARBA00022606"/>
    </source>
</evidence>